<evidence type="ECO:0000313" key="2">
    <source>
        <dbReference type="EMBL" id="VDO73785.1"/>
    </source>
</evidence>
<dbReference type="Proteomes" id="UP000279833">
    <property type="component" value="Unassembled WGS sequence"/>
</dbReference>
<accession>A0A183JI06</accession>
<keyword evidence="3" id="KW-1185">Reference proteome</keyword>
<dbReference type="WBParaSite" id="SCUD_0000232901-mRNA-1">
    <property type="protein sequence ID" value="SCUD_0000232901-mRNA-1"/>
    <property type="gene ID" value="SCUD_0000232901"/>
</dbReference>
<protein>
    <submittedName>
        <fullName evidence="4">Secreted protein</fullName>
    </submittedName>
</protein>
<evidence type="ECO:0000256" key="1">
    <source>
        <dbReference type="SAM" id="SignalP"/>
    </source>
</evidence>
<keyword evidence="1" id="KW-0732">Signal</keyword>
<gene>
    <name evidence="2" type="ORF">SCUD_LOCUS2330</name>
</gene>
<feature type="signal peptide" evidence="1">
    <location>
        <begin position="1"/>
        <end position="25"/>
    </location>
</feature>
<reference evidence="4" key="1">
    <citation type="submission" date="2016-06" db="UniProtKB">
        <authorList>
            <consortium name="WormBaseParasite"/>
        </authorList>
    </citation>
    <scope>IDENTIFICATION</scope>
</reference>
<dbReference type="EMBL" id="UZAK01002208">
    <property type="protein sequence ID" value="VDO73785.1"/>
    <property type="molecule type" value="Genomic_DNA"/>
</dbReference>
<dbReference type="AlphaFoldDB" id="A0A183JI06"/>
<proteinExistence type="predicted"/>
<sequence length="71" mass="8481">MCGEMRTLRSYLTFVLMMLFRRTMKAPRPNHPAKRTKLRQNHPHELQIISAILRNNPECRTSTLTRYQDLP</sequence>
<evidence type="ECO:0000313" key="3">
    <source>
        <dbReference type="Proteomes" id="UP000279833"/>
    </source>
</evidence>
<organism evidence="4">
    <name type="scientific">Schistosoma curassoni</name>
    <dbReference type="NCBI Taxonomy" id="6186"/>
    <lineage>
        <taxon>Eukaryota</taxon>
        <taxon>Metazoa</taxon>
        <taxon>Spiralia</taxon>
        <taxon>Lophotrochozoa</taxon>
        <taxon>Platyhelminthes</taxon>
        <taxon>Trematoda</taxon>
        <taxon>Digenea</taxon>
        <taxon>Strigeidida</taxon>
        <taxon>Schistosomatoidea</taxon>
        <taxon>Schistosomatidae</taxon>
        <taxon>Schistosoma</taxon>
    </lineage>
</organism>
<feature type="chain" id="PRO_5043140574" evidence="1">
    <location>
        <begin position="26"/>
        <end position="71"/>
    </location>
</feature>
<reference evidence="2 3" key="2">
    <citation type="submission" date="2018-11" db="EMBL/GenBank/DDBJ databases">
        <authorList>
            <consortium name="Pathogen Informatics"/>
        </authorList>
    </citation>
    <scope>NUCLEOTIDE SEQUENCE [LARGE SCALE GENOMIC DNA]</scope>
    <source>
        <strain evidence="2">Dakar</strain>
        <strain evidence="3">Dakar, Senegal</strain>
    </source>
</reference>
<evidence type="ECO:0000313" key="4">
    <source>
        <dbReference type="WBParaSite" id="SCUD_0000232901-mRNA-1"/>
    </source>
</evidence>
<name>A0A183JI06_9TREM</name>